<sequence>MFTTARIAAATAAAALAAAAATPTAHADVIFIRCQFSVDQPFTYDLGGAKYAGSRMNASNCQTNLPSAPVTLEFHMQVGYGDQNSGATDVFRRDYSAVIDVHDGGSYSVQFPNDDQLIALKPGSYMASGTATSTLEGFEHPKSVTTKIATWGVNWGSLPHMS</sequence>
<evidence type="ECO:0000313" key="2">
    <source>
        <dbReference type="EMBL" id="KQH80511.1"/>
    </source>
</evidence>
<evidence type="ECO:0000313" key="3">
    <source>
        <dbReference type="Proteomes" id="UP000051677"/>
    </source>
</evidence>
<protein>
    <submittedName>
        <fullName evidence="2">Uncharacterized protein</fullName>
    </submittedName>
</protein>
<dbReference type="Proteomes" id="UP000051677">
    <property type="component" value="Unassembled WGS sequence"/>
</dbReference>
<reference evidence="2 3" key="1">
    <citation type="submission" date="2015-10" db="EMBL/GenBank/DDBJ databases">
        <title>Mycobacterium gordonae draft genome assembly.</title>
        <authorList>
            <person name="Ustinova V."/>
            <person name="Smirnova T."/>
            <person name="Blagodatskikh K."/>
            <person name="Varlamov D."/>
            <person name="Larionova E."/>
            <person name="Chernousova L."/>
        </authorList>
    </citation>
    <scope>NUCLEOTIDE SEQUENCE [LARGE SCALE GENOMIC DNA]</scope>
    <source>
        <strain evidence="2 3">CTRI 14-8773</strain>
    </source>
</reference>
<evidence type="ECO:0000256" key="1">
    <source>
        <dbReference type="SAM" id="SignalP"/>
    </source>
</evidence>
<keyword evidence="1" id="KW-0732">Signal</keyword>
<dbReference type="OrthoDB" id="4640293at2"/>
<feature type="signal peptide" evidence="1">
    <location>
        <begin position="1"/>
        <end position="27"/>
    </location>
</feature>
<dbReference type="EMBL" id="LKTM01000023">
    <property type="protein sequence ID" value="KQH80511.1"/>
    <property type="molecule type" value="Genomic_DNA"/>
</dbReference>
<proteinExistence type="predicted"/>
<comment type="caution">
    <text evidence="2">The sequence shown here is derived from an EMBL/GenBank/DDBJ whole genome shotgun (WGS) entry which is preliminary data.</text>
</comment>
<feature type="chain" id="PRO_5006194592" evidence="1">
    <location>
        <begin position="28"/>
        <end position="162"/>
    </location>
</feature>
<gene>
    <name evidence="2" type="ORF">AO501_07960</name>
</gene>
<organism evidence="2 3">
    <name type="scientific">Mycobacterium gordonae</name>
    <dbReference type="NCBI Taxonomy" id="1778"/>
    <lineage>
        <taxon>Bacteria</taxon>
        <taxon>Bacillati</taxon>
        <taxon>Actinomycetota</taxon>
        <taxon>Actinomycetes</taxon>
        <taxon>Mycobacteriales</taxon>
        <taxon>Mycobacteriaceae</taxon>
        <taxon>Mycobacterium</taxon>
    </lineage>
</organism>
<name>A0A0Q2ML94_MYCGO</name>
<dbReference type="RefSeq" id="WP_055576621.1">
    <property type="nucleotide sequence ID" value="NZ_LKTM01000023.1"/>
</dbReference>
<dbReference type="AlphaFoldDB" id="A0A0Q2ML94"/>
<accession>A0A0Q2ML94</accession>